<proteinExistence type="predicted"/>
<evidence type="ECO:0000313" key="4">
    <source>
        <dbReference type="EMBL" id="NZA25511.1"/>
    </source>
</evidence>
<dbReference type="InterPro" id="IPR029058">
    <property type="entry name" value="AB_hydrolase_fold"/>
</dbReference>
<sequence>MNPRTMSRIRPVTLAPALAVAALLLSAACATTPVPETRSAAAPATVAPAPATATAAIGVAKREFADPERSNWPQTGPRPLRTILWYPASAGGTPETQEVYGRDKALLRDAPLAGGASRPLILLSHGAGSRADHMAWLGHVLAGRGFIVAAVEHNGSPEEELHSRPTPSDHFAWERARDLSTVLDALLRDPAIAPAIDRARIGAAGFSLGGTTVLWLAGARFDLAHLVRNAPPMPADRKGAIEALIRLPQSNGAARDAQQRAEISHRDPRVRSVFALAPAMGFGFPTEGLRDVEVPVRIVVGDADPVTPAAPNARHFAEGIAGARYLEVPGERGHYTGATPAEVRAAELEEIADMAADFFDETLQP</sequence>
<keyword evidence="2" id="KW-0732">Signal</keyword>
<evidence type="ECO:0000256" key="2">
    <source>
        <dbReference type="SAM" id="SignalP"/>
    </source>
</evidence>
<dbReference type="Pfam" id="PF12740">
    <property type="entry name" value="PETase"/>
    <property type="match status" value="1"/>
</dbReference>
<accession>A0A853J8N8</accession>
<gene>
    <name evidence="4" type="ORF">H0E84_03875</name>
</gene>
<dbReference type="InterPro" id="IPR041127">
    <property type="entry name" value="PET_hydrolase/cutinase-like"/>
</dbReference>
<evidence type="ECO:0000259" key="3">
    <source>
        <dbReference type="Pfam" id="PF12740"/>
    </source>
</evidence>
<feature type="domain" description="PET hydrolase/cutinase-like" evidence="3">
    <location>
        <begin position="121"/>
        <end position="231"/>
    </location>
</feature>
<dbReference type="EMBL" id="JACCKA010000027">
    <property type="protein sequence ID" value="NZA25511.1"/>
    <property type="molecule type" value="Genomic_DNA"/>
</dbReference>
<dbReference type="GO" id="GO:0052689">
    <property type="term" value="F:carboxylic ester hydrolase activity"/>
    <property type="evidence" value="ECO:0007669"/>
    <property type="project" value="UniProtKB-ARBA"/>
</dbReference>
<keyword evidence="1" id="KW-0378">Hydrolase</keyword>
<dbReference type="Proteomes" id="UP000578091">
    <property type="component" value="Unassembled WGS sequence"/>
</dbReference>
<dbReference type="SUPFAM" id="SSF53474">
    <property type="entry name" value="alpha/beta-Hydrolases"/>
    <property type="match status" value="1"/>
</dbReference>
<dbReference type="Gene3D" id="3.40.50.1820">
    <property type="entry name" value="alpha/beta hydrolase"/>
    <property type="match status" value="1"/>
</dbReference>
<feature type="chain" id="PRO_5032329316" evidence="2">
    <location>
        <begin position="31"/>
        <end position="365"/>
    </location>
</feature>
<reference evidence="4 5" key="1">
    <citation type="submission" date="2020-07" db="EMBL/GenBank/DDBJ databases">
        <title>Luteimonas sp. SJ-92.</title>
        <authorList>
            <person name="Huang X.-X."/>
            <person name="Xu L."/>
            <person name="Sun J.-Q."/>
        </authorList>
    </citation>
    <scope>NUCLEOTIDE SEQUENCE [LARGE SCALE GENOMIC DNA]</scope>
    <source>
        <strain evidence="4 5">SJ-92</strain>
    </source>
</reference>
<feature type="signal peptide" evidence="2">
    <location>
        <begin position="1"/>
        <end position="30"/>
    </location>
</feature>
<dbReference type="InterPro" id="IPR050261">
    <property type="entry name" value="FrsA_esterase"/>
</dbReference>
<dbReference type="PANTHER" id="PTHR22946">
    <property type="entry name" value="DIENELACTONE HYDROLASE DOMAIN-CONTAINING PROTEIN-RELATED"/>
    <property type="match status" value="1"/>
</dbReference>
<keyword evidence="5" id="KW-1185">Reference proteome</keyword>
<name>A0A853J8N8_9GAMM</name>
<dbReference type="PROSITE" id="PS51257">
    <property type="entry name" value="PROKAR_LIPOPROTEIN"/>
    <property type="match status" value="1"/>
</dbReference>
<dbReference type="AlphaFoldDB" id="A0A853J8N8"/>
<comment type="caution">
    <text evidence="4">The sequence shown here is derived from an EMBL/GenBank/DDBJ whole genome shotgun (WGS) entry which is preliminary data.</text>
</comment>
<dbReference type="RefSeq" id="WP_180677309.1">
    <property type="nucleotide sequence ID" value="NZ_JACCKA010000027.1"/>
</dbReference>
<protein>
    <submittedName>
        <fullName evidence="4">Prolyl oligopeptidase family serine peptidase</fullName>
    </submittedName>
</protein>
<organism evidence="4 5">
    <name type="scientific">Luteimonas salinisoli</name>
    <dbReference type="NCBI Taxonomy" id="2752307"/>
    <lineage>
        <taxon>Bacteria</taxon>
        <taxon>Pseudomonadati</taxon>
        <taxon>Pseudomonadota</taxon>
        <taxon>Gammaproteobacteria</taxon>
        <taxon>Lysobacterales</taxon>
        <taxon>Lysobacteraceae</taxon>
        <taxon>Luteimonas</taxon>
    </lineage>
</organism>
<dbReference type="PANTHER" id="PTHR22946:SF9">
    <property type="entry name" value="POLYKETIDE TRANSFERASE AF380"/>
    <property type="match status" value="1"/>
</dbReference>
<evidence type="ECO:0000313" key="5">
    <source>
        <dbReference type="Proteomes" id="UP000578091"/>
    </source>
</evidence>
<evidence type="ECO:0000256" key="1">
    <source>
        <dbReference type="ARBA" id="ARBA00022801"/>
    </source>
</evidence>